<comment type="caution">
    <text evidence="2">The sequence shown here is derived from an EMBL/GenBank/DDBJ whole genome shotgun (WGS) entry which is preliminary data.</text>
</comment>
<reference evidence="2 3" key="1">
    <citation type="journal article" date="2015" name="Genome Biol. Evol.">
        <title>Comparative Genomics of a Bacterivorous Green Alga Reveals Evolutionary Causalities and Consequences of Phago-Mixotrophic Mode of Nutrition.</title>
        <authorList>
            <person name="Burns J.A."/>
            <person name="Paasch A."/>
            <person name="Narechania A."/>
            <person name="Kim E."/>
        </authorList>
    </citation>
    <scope>NUCLEOTIDE SEQUENCE [LARGE SCALE GENOMIC DNA]</scope>
    <source>
        <strain evidence="2 3">PLY_AMNH</strain>
    </source>
</reference>
<organism evidence="2 3">
    <name type="scientific">Cymbomonas tetramitiformis</name>
    <dbReference type="NCBI Taxonomy" id="36881"/>
    <lineage>
        <taxon>Eukaryota</taxon>
        <taxon>Viridiplantae</taxon>
        <taxon>Chlorophyta</taxon>
        <taxon>Pyramimonadophyceae</taxon>
        <taxon>Pyramimonadales</taxon>
        <taxon>Pyramimonadaceae</taxon>
        <taxon>Cymbomonas</taxon>
    </lineage>
</organism>
<evidence type="ECO:0000313" key="3">
    <source>
        <dbReference type="Proteomes" id="UP001190700"/>
    </source>
</evidence>
<dbReference type="AlphaFoldDB" id="A0AAE0CGY5"/>
<keyword evidence="3" id="KW-1185">Reference proteome</keyword>
<gene>
    <name evidence="2" type="ORF">CYMTET_37130</name>
</gene>
<protein>
    <submittedName>
        <fullName evidence="2">Uncharacterized protein</fullName>
    </submittedName>
</protein>
<proteinExistence type="predicted"/>
<evidence type="ECO:0000313" key="2">
    <source>
        <dbReference type="EMBL" id="KAK3253632.1"/>
    </source>
</evidence>
<sequence length="170" mass="19027">MNKSIATYAHVRPWLRTFPGADARSVHTQKYPANVEVLLDYHISAGCSADDVQLNAIREFRGGAALAVYTAQLADLELIVGWIDWISEKLRRLLQLLEEYSSEEETLRKAQSALPPGDHLPRGSNRQLNETGLSITDLRKQLHSNITVNTRSWKLAREAFGEPPPDPGVQ</sequence>
<accession>A0AAE0CGY5</accession>
<feature type="region of interest" description="Disordered" evidence="1">
    <location>
        <begin position="108"/>
        <end position="128"/>
    </location>
</feature>
<evidence type="ECO:0000256" key="1">
    <source>
        <dbReference type="SAM" id="MobiDB-lite"/>
    </source>
</evidence>
<dbReference type="EMBL" id="LGRX02024720">
    <property type="protein sequence ID" value="KAK3253632.1"/>
    <property type="molecule type" value="Genomic_DNA"/>
</dbReference>
<dbReference type="Proteomes" id="UP001190700">
    <property type="component" value="Unassembled WGS sequence"/>
</dbReference>
<name>A0AAE0CGY5_9CHLO</name>